<dbReference type="AlphaFoldDB" id="F0BCY2"/>
<evidence type="ECO:0000256" key="5">
    <source>
        <dbReference type="ARBA" id="ARBA00022692"/>
    </source>
</evidence>
<evidence type="ECO:0000256" key="9">
    <source>
        <dbReference type="RuleBase" id="RU361157"/>
    </source>
</evidence>
<sequence length="264" mass="29403">MLDMIRSVWAFRYFILSSIRNDLRLRFLRSKLGALWMIIHPLMQVLIFATILSEVLAAKLPGVNNKFAYALYLMAGTLCWTLFAECIGKCVSLFVDNGNLMKKQAFPRICLPLIAGGTVMVNNLLLFLAIIIVFAILGHTLGPQAAWLPLLMLLTLAFAMSIGLLLGVFNVFVRDIGQVVPVVLQAMFWVTPIVYTIDILPAQTQELFKLNPLFPLVSAYQGVLLYGRSPAWIELVPLMLATLVLCVLSLVVFRRASAEMVDAL</sequence>
<keyword evidence="4 9" id="KW-1003">Cell membrane</keyword>
<dbReference type="InterPro" id="IPR013525">
    <property type="entry name" value="ABC2_TM"/>
</dbReference>
<dbReference type="GO" id="GO:0015920">
    <property type="term" value="P:lipopolysaccharide transport"/>
    <property type="evidence" value="ECO:0007669"/>
    <property type="project" value="TreeGrafter"/>
</dbReference>
<evidence type="ECO:0000256" key="8">
    <source>
        <dbReference type="ARBA" id="ARBA00023136"/>
    </source>
</evidence>
<keyword evidence="7" id="KW-0762">Sugar transport</keyword>
<protein>
    <recommendedName>
        <fullName evidence="9">Transport permease protein</fullName>
    </recommendedName>
</protein>
<feature type="domain" description="ABC transmembrane type-2" evidence="10">
    <location>
        <begin position="32"/>
        <end position="256"/>
    </location>
</feature>
<evidence type="ECO:0000256" key="3">
    <source>
        <dbReference type="ARBA" id="ARBA00022448"/>
    </source>
</evidence>
<evidence type="ECO:0000313" key="12">
    <source>
        <dbReference type="Proteomes" id="UP000003299"/>
    </source>
</evidence>
<keyword evidence="5 9" id="KW-0812">Transmembrane</keyword>
<dbReference type="PANTHER" id="PTHR30413">
    <property type="entry name" value="INNER MEMBRANE TRANSPORT PERMEASE"/>
    <property type="match status" value="1"/>
</dbReference>
<feature type="transmembrane region" description="Helical" evidence="9">
    <location>
        <begin position="179"/>
        <end position="197"/>
    </location>
</feature>
<dbReference type="GO" id="GO:0015774">
    <property type="term" value="P:polysaccharide transport"/>
    <property type="evidence" value="ECO:0007669"/>
    <property type="project" value="UniProtKB-KW"/>
</dbReference>
<feature type="transmembrane region" description="Helical" evidence="9">
    <location>
        <begin position="150"/>
        <end position="172"/>
    </location>
</feature>
<dbReference type="Pfam" id="PF01061">
    <property type="entry name" value="ABC2_membrane"/>
    <property type="match status" value="1"/>
</dbReference>
<dbReference type="PANTHER" id="PTHR30413:SF10">
    <property type="entry name" value="CAPSULE POLYSACCHARIDE EXPORT INNER-MEMBRANE PROTEIN CTRC"/>
    <property type="match status" value="1"/>
</dbReference>
<evidence type="ECO:0000256" key="2">
    <source>
        <dbReference type="ARBA" id="ARBA00007783"/>
    </source>
</evidence>
<comment type="similarity">
    <text evidence="2 9">Belongs to the ABC-2 integral membrane protein family.</text>
</comment>
<dbReference type="GO" id="GO:0140359">
    <property type="term" value="F:ABC-type transporter activity"/>
    <property type="evidence" value="ECO:0007669"/>
    <property type="project" value="InterPro"/>
</dbReference>
<evidence type="ECO:0000256" key="7">
    <source>
        <dbReference type="ARBA" id="ARBA00023047"/>
    </source>
</evidence>
<evidence type="ECO:0000259" key="10">
    <source>
        <dbReference type="PROSITE" id="PS51012"/>
    </source>
</evidence>
<feature type="transmembrane region" description="Helical" evidence="9">
    <location>
        <begin position="67"/>
        <end position="88"/>
    </location>
</feature>
<evidence type="ECO:0000256" key="1">
    <source>
        <dbReference type="ARBA" id="ARBA00004651"/>
    </source>
</evidence>
<dbReference type="InterPro" id="IPR047817">
    <property type="entry name" value="ABC2_TM_bact-type"/>
</dbReference>
<dbReference type="EMBL" id="AEQV01000058">
    <property type="protein sequence ID" value="EGD09721.1"/>
    <property type="molecule type" value="Genomic_DNA"/>
</dbReference>
<dbReference type="GO" id="GO:0005886">
    <property type="term" value="C:plasma membrane"/>
    <property type="evidence" value="ECO:0007669"/>
    <property type="project" value="UniProtKB-SubCell"/>
</dbReference>
<evidence type="ECO:0000256" key="6">
    <source>
        <dbReference type="ARBA" id="ARBA00022989"/>
    </source>
</evidence>
<feature type="transmembrane region" description="Helical" evidence="9">
    <location>
        <begin position="231"/>
        <end position="253"/>
    </location>
</feature>
<keyword evidence="7" id="KW-0625">Polysaccharide transport</keyword>
<organism evidence="11 12">
    <name type="scientific">Xanthomonas vesicatoria ATCC 35937</name>
    <dbReference type="NCBI Taxonomy" id="925775"/>
    <lineage>
        <taxon>Bacteria</taxon>
        <taxon>Pseudomonadati</taxon>
        <taxon>Pseudomonadota</taxon>
        <taxon>Gammaproteobacteria</taxon>
        <taxon>Lysobacterales</taxon>
        <taxon>Lysobacteraceae</taxon>
        <taxon>Xanthomonas</taxon>
    </lineage>
</organism>
<evidence type="ECO:0000256" key="4">
    <source>
        <dbReference type="ARBA" id="ARBA00022475"/>
    </source>
</evidence>
<keyword evidence="8 9" id="KW-0472">Membrane</keyword>
<keyword evidence="6 9" id="KW-1133">Transmembrane helix</keyword>
<dbReference type="PROSITE" id="PS51012">
    <property type="entry name" value="ABC_TM2"/>
    <property type="match status" value="1"/>
</dbReference>
<dbReference type="eggNOG" id="COG1682">
    <property type="taxonomic scope" value="Bacteria"/>
</dbReference>
<name>F0BCY2_9XANT</name>
<keyword evidence="3 9" id="KW-0813">Transport</keyword>
<comment type="caution">
    <text evidence="9">Lacks conserved residue(s) required for the propagation of feature annotation.</text>
</comment>
<reference evidence="11 12" key="1">
    <citation type="journal article" date="2011" name="BMC Genomics">
        <title>Comparative genomics reveals diversity among xanthomonads infecting tomato and pepper.</title>
        <authorList>
            <person name="Potnis N."/>
            <person name="Krasileva K."/>
            <person name="Chow V."/>
            <person name="Almeida N.F."/>
            <person name="Patil P.B."/>
            <person name="Ryan R.P."/>
            <person name="Sharlach M."/>
            <person name="Behlau F."/>
            <person name="Dow J.M."/>
            <person name="Momol M.T."/>
            <person name="White F.F."/>
            <person name="Preston J.F."/>
            <person name="Vinatzer B.A."/>
            <person name="Koebnik R."/>
            <person name="Setubal J.C."/>
            <person name="Norman D.J."/>
            <person name="Staskawicz B.J."/>
            <person name="Jones J.B."/>
        </authorList>
    </citation>
    <scope>NUCLEOTIDE SEQUENCE [LARGE SCALE GENOMIC DNA]</scope>
    <source>
        <strain evidence="11 12">ATCC 35937</strain>
    </source>
</reference>
<proteinExistence type="inferred from homology"/>
<comment type="subcellular location">
    <subcellularLocation>
        <location evidence="9">Cell inner membrane</location>
        <topology evidence="9">Multi-pass membrane protein</topology>
    </subcellularLocation>
    <subcellularLocation>
        <location evidence="1">Cell membrane</location>
        <topology evidence="1">Multi-pass membrane protein</topology>
    </subcellularLocation>
</comment>
<feature type="transmembrane region" description="Helical" evidence="9">
    <location>
        <begin position="109"/>
        <end position="138"/>
    </location>
</feature>
<accession>F0BCY2</accession>
<evidence type="ECO:0000313" key="11">
    <source>
        <dbReference type="EMBL" id="EGD09721.1"/>
    </source>
</evidence>
<dbReference type="Proteomes" id="UP000003299">
    <property type="component" value="Unassembled WGS sequence"/>
</dbReference>
<gene>
    <name evidence="11" type="ORF">XVE_1965</name>
</gene>
<comment type="caution">
    <text evidence="11">The sequence shown here is derived from an EMBL/GenBank/DDBJ whole genome shotgun (WGS) entry which is preliminary data.</text>
</comment>